<dbReference type="RefSeq" id="WP_311400718.1">
    <property type="nucleotide sequence ID" value="NZ_JAVRBG010000003.1"/>
</dbReference>
<accession>A0ABU2KGD6</accession>
<evidence type="ECO:0000313" key="2">
    <source>
        <dbReference type="EMBL" id="MDT0293764.1"/>
    </source>
</evidence>
<gene>
    <name evidence="2" type="ORF">RLT85_03885</name>
</gene>
<dbReference type="Pfam" id="PF25589">
    <property type="entry name" value="DUF7935"/>
    <property type="match status" value="1"/>
</dbReference>
<comment type="caution">
    <text evidence="2">The sequence shown here is derived from an EMBL/GenBank/DDBJ whole genome shotgun (WGS) entry which is preliminary data.</text>
</comment>
<dbReference type="InterPro" id="IPR057695">
    <property type="entry name" value="DUF7935"/>
</dbReference>
<dbReference type="EMBL" id="JAVRBG010000003">
    <property type="protein sequence ID" value="MDT0293764.1"/>
    <property type="molecule type" value="Genomic_DNA"/>
</dbReference>
<keyword evidence="3" id="KW-1185">Reference proteome</keyword>
<protein>
    <submittedName>
        <fullName evidence="2">Uncharacterized protein</fullName>
    </submittedName>
</protein>
<evidence type="ECO:0000256" key="1">
    <source>
        <dbReference type="SAM" id="Phobius"/>
    </source>
</evidence>
<reference evidence="3" key="1">
    <citation type="submission" date="2023-07" db="EMBL/GenBank/DDBJ databases">
        <title>Isolating and identifying novel microbial strains from the Mariana Trench.</title>
        <authorList>
            <person name="Fu H."/>
        </authorList>
    </citation>
    <scope>NUCLEOTIDE SEQUENCE [LARGE SCALE GENOMIC DNA]</scope>
    <source>
        <strain evidence="3">T-y2</strain>
    </source>
</reference>
<dbReference type="Proteomes" id="UP001182991">
    <property type="component" value="Unassembled WGS sequence"/>
</dbReference>
<name>A0ABU2KGD6_9FLAO</name>
<keyword evidence="1" id="KW-0472">Membrane</keyword>
<sequence>MEQVNIIQLLFYLLPAVIVALVAYYFFNSYFKEEQKRRMYQLRAENSKQALPLRFQAIERMTLFLERIDPGSLIIRVKPYNENQVDYENLLVKNIEQEFEHNLAQQVYISIECWNAIKATKNATIALIRQANKKEEVQSPEKLREVILSQMVEKTSPSQTGIAYLKKEARDIW</sequence>
<keyword evidence="1" id="KW-1133">Transmembrane helix</keyword>
<feature type="transmembrane region" description="Helical" evidence="1">
    <location>
        <begin position="6"/>
        <end position="27"/>
    </location>
</feature>
<evidence type="ECO:0000313" key="3">
    <source>
        <dbReference type="Proteomes" id="UP001182991"/>
    </source>
</evidence>
<organism evidence="2 3">
    <name type="scientific">Mesonia ostreae</name>
    <dbReference type="NCBI Taxonomy" id="861110"/>
    <lineage>
        <taxon>Bacteria</taxon>
        <taxon>Pseudomonadati</taxon>
        <taxon>Bacteroidota</taxon>
        <taxon>Flavobacteriia</taxon>
        <taxon>Flavobacteriales</taxon>
        <taxon>Flavobacteriaceae</taxon>
        <taxon>Mesonia</taxon>
    </lineage>
</organism>
<proteinExistence type="predicted"/>
<keyword evidence="1" id="KW-0812">Transmembrane</keyword>